<protein>
    <recommendedName>
        <fullName evidence="2">GT-D fold-like domain-containing protein</fullName>
    </recommendedName>
</protein>
<accession>A0ABQ1YPY7</accession>
<feature type="region of interest" description="Disordered" evidence="1">
    <location>
        <begin position="1"/>
        <end position="36"/>
    </location>
</feature>
<gene>
    <name evidence="3" type="ORF">GCM10008013_39620</name>
</gene>
<dbReference type="InterPro" id="IPR049785">
    <property type="entry name" value="GT-D-like_firm"/>
</dbReference>
<keyword evidence="4" id="KW-1185">Reference proteome</keyword>
<dbReference type="InterPro" id="IPR055171">
    <property type="entry name" value="GT-D-like"/>
</dbReference>
<dbReference type="Proteomes" id="UP000659344">
    <property type="component" value="Unassembled WGS sequence"/>
</dbReference>
<feature type="compositionally biased region" description="Basic and acidic residues" evidence="1">
    <location>
        <begin position="1"/>
        <end position="19"/>
    </location>
</feature>
<feature type="domain" description="GT-D fold-like" evidence="2">
    <location>
        <begin position="97"/>
        <end position="307"/>
    </location>
</feature>
<organism evidence="3 4">
    <name type="scientific">Paenibacillus segetis</name>
    <dbReference type="NCBI Taxonomy" id="1325360"/>
    <lineage>
        <taxon>Bacteria</taxon>
        <taxon>Bacillati</taxon>
        <taxon>Bacillota</taxon>
        <taxon>Bacilli</taxon>
        <taxon>Bacillales</taxon>
        <taxon>Paenibacillaceae</taxon>
        <taxon>Paenibacillus</taxon>
    </lineage>
</organism>
<dbReference type="EMBL" id="BMFT01000003">
    <property type="protein sequence ID" value="GGH34095.1"/>
    <property type="molecule type" value="Genomic_DNA"/>
</dbReference>
<dbReference type="NCBIfam" id="NF040628">
    <property type="entry name" value="GT-D_rel"/>
    <property type="match status" value="1"/>
</dbReference>
<sequence>MNKGHRDRDRDKPVEESKSDSLGSTNTNESSSSEVVLTGKKITEAYEEGYRQGCFDGGEAKVMKLLPPLNILPELTVDDLIAIGFQTVASTLFPLISPEGIYAEMETALNQRKPMSIVRLGDGELLTLAHDTIMPTFEVVRWGHFLPYAGVNLPDPITREDLVQSLLQADIIGIPESRHPSYQALLFPILRHYGIDYRGLRMTSSIINYTLNDEGYLAQLLVGRKILIIGNEAPGLSRLLAQQGFHISGIIHPVQGVADVPRVMRQTSEIDFDLALVAAGVAAVLICTRIAREQGKVSFDLGHLANRLVSGEATLRSRL</sequence>
<evidence type="ECO:0000313" key="3">
    <source>
        <dbReference type="EMBL" id="GGH34095.1"/>
    </source>
</evidence>
<evidence type="ECO:0000256" key="1">
    <source>
        <dbReference type="SAM" id="MobiDB-lite"/>
    </source>
</evidence>
<evidence type="ECO:0000259" key="2">
    <source>
        <dbReference type="Pfam" id="PF22882"/>
    </source>
</evidence>
<name>A0ABQ1YPY7_9BACL</name>
<evidence type="ECO:0000313" key="4">
    <source>
        <dbReference type="Proteomes" id="UP000659344"/>
    </source>
</evidence>
<reference evidence="4" key="1">
    <citation type="journal article" date="2019" name="Int. J. Syst. Evol. Microbiol.">
        <title>The Global Catalogue of Microorganisms (GCM) 10K type strain sequencing project: providing services to taxonomists for standard genome sequencing and annotation.</title>
        <authorList>
            <consortium name="The Broad Institute Genomics Platform"/>
            <consortium name="The Broad Institute Genome Sequencing Center for Infectious Disease"/>
            <person name="Wu L."/>
            <person name="Ma J."/>
        </authorList>
    </citation>
    <scope>NUCLEOTIDE SEQUENCE [LARGE SCALE GENOMIC DNA]</scope>
    <source>
        <strain evidence="4">CGMCC 1.12769</strain>
    </source>
</reference>
<proteinExistence type="predicted"/>
<feature type="compositionally biased region" description="Low complexity" evidence="1">
    <location>
        <begin position="24"/>
        <end position="36"/>
    </location>
</feature>
<dbReference type="Pfam" id="PF22882">
    <property type="entry name" value="GT-D-like"/>
    <property type="match status" value="1"/>
</dbReference>
<comment type="caution">
    <text evidence="3">The sequence shown here is derived from an EMBL/GenBank/DDBJ whole genome shotgun (WGS) entry which is preliminary data.</text>
</comment>